<feature type="domain" description="Cystatin" evidence="2">
    <location>
        <begin position="18"/>
        <end position="100"/>
    </location>
</feature>
<reference evidence="3 4" key="1">
    <citation type="journal article" date="2015" name="Genome Biol.">
        <title>Comparative genomics of Steinernema reveals deeply conserved gene regulatory networks.</title>
        <authorList>
            <person name="Dillman A.R."/>
            <person name="Macchietto M."/>
            <person name="Porter C.F."/>
            <person name="Rogers A."/>
            <person name="Williams B."/>
            <person name="Antoshechkin I."/>
            <person name="Lee M.M."/>
            <person name="Goodwin Z."/>
            <person name="Lu X."/>
            <person name="Lewis E.E."/>
            <person name="Goodrich-Blair H."/>
            <person name="Stock S.P."/>
            <person name="Adams B.J."/>
            <person name="Sternberg P.W."/>
            <person name="Mortazavi A."/>
        </authorList>
    </citation>
    <scope>NUCLEOTIDE SEQUENCE [LARGE SCALE GENOMIC DNA]</scope>
    <source>
        <strain evidence="3 4">ALL</strain>
    </source>
</reference>
<dbReference type="Gene3D" id="3.10.450.10">
    <property type="match status" value="1"/>
</dbReference>
<evidence type="ECO:0000313" key="4">
    <source>
        <dbReference type="Proteomes" id="UP000298663"/>
    </source>
</evidence>
<keyword evidence="4" id="KW-1185">Reference proteome</keyword>
<dbReference type="GO" id="GO:0004869">
    <property type="term" value="F:cysteine-type endopeptidase inhibitor activity"/>
    <property type="evidence" value="ECO:0007669"/>
    <property type="project" value="InterPro"/>
</dbReference>
<sequence length="131" mass="14536">MRFFVLSLVLGVAFAAPGGEIQLDLHAKELEPLKWVAMKTINENFIQSPSNFLPGEIRSASKQITGDIIYKFTMEVREADCLRSNVSQDNLQANACKQKADGAFGRFDVEIHQSHDKKKTEVTQVGSAIPL</sequence>
<dbReference type="InterPro" id="IPR046350">
    <property type="entry name" value="Cystatin_sf"/>
</dbReference>
<protein>
    <recommendedName>
        <fullName evidence="2">Cystatin domain-containing protein</fullName>
    </recommendedName>
</protein>
<feature type="chain" id="PRO_5020221990" description="Cystatin domain-containing protein" evidence="1">
    <location>
        <begin position="16"/>
        <end position="131"/>
    </location>
</feature>
<reference evidence="3 4" key="2">
    <citation type="journal article" date="2019" name="G3 (Bethesda)">
        <title>Hybrid Assembly of the Genome of the Entomopathogenic Nematode Steinernema carpocapsae Identifies the X-Chromosome.</title>
        <authorList>
            <person name="Serra L."/>
            <person name="Macchietto M."/>
            <person name="Macias-Munoz A."/>
            <person name="McGill C.J."/>
            <person name="Rodriguez I.M."/>
            <person name="Rodriguez B."/>
            <person name="Murad R."/>
            <person name="Mortazavi A."/>
        </authorList>
    </citation>
    <scope>NUCLEOTIDE SEQUENCE [LARGE SCALE GENOMIC DNA]</scope>
    <source>
        <strain evidence="3 4">ALL</strain>
    </source>
</reference>
<evidence type="ECO:0000259" key="2">
    <source>
        <dbReference type="Pfam" id="PF00031"/>
    </source>
</evidence>
<organism evidence="3 4">
    <name type="scientific">Steinernema carpocapsae</name>
    <name type="common">Entomopathogenic nematode</name>
    <dbReference type="NCBI Taxonomy" id="34508"/>
    <lineage>
        <taxon>Eukaryota</taxon>
        <taxon>Metazoa</taxon>
        <taxon>Ecdysozoa</taxon>
        <taxon>Nematoda</taxon>
        <taxon>Chromadorea</taxon>
        <taxon>Rhabditida</taxon>
        <taxon>Tylenchina</taxon>
        <taxon>Panagrolaimomorpha</taxon>
        <taxon>Strongyloidoidea</taxon>
        <taxon>Steinernematidae</taxon>
        <taxon>Steinernema</taxon>
    </lineage>
</organism>
<proteinExistence type="predicted"/>
<dbReference type="CDD" id="cd00042">
    <property type="entry name" value="CY"/>
    <property type="match status" value="1"/>
</dbReference>
<dbReference type="AlphaFoldDB" id="A0A4U5LYS4"/>
<dbReference type="Pfam" id="PF00031">
    <property type="entry name" value="Cystatin"/>
    <property type="match status" value="1"/>
</dbReference>
<comment type="caution">
    <text evidence="3">The sequence shown here is derived from an EMBL/GenBank/DDBJ whole genome shotgun (WGS) entry which is preliminary data.</text>
</comment>
<dbReference type="InterPro" id="IPR000010">
    <property type="entry name" value="Cystatin_dom"/>
</dbReference>
<name>A0A4U5LYS4_STECR</name>
<feature type="signal peptide" evidence="1">
    <location>
        <begin position="1"/>
        <end position="15"/>
    </location>
</feature>
<dbReference type="SUPFAM" id="SSF54403">
    <property type="entry name" value="Cystatin/monellin"/>
    <property type="match status" value="1"/>
</dbReference>
<evidence type="ECO:0000256" key="1">
    <source>
        <dbReference type="SAM" id="SignalP"/>
    </source>
</evidence>
<accession>A0A4U5LYS4</accession>
<gene>
    <name evidence="3" type="ORF">L596_028552</name>
</gene>
<dbReference type="EMBL" id="AZBU02000011">
    <property type="protein sequence ID" value="TKR61446.1"/>
    <property type="molecule type" value="Genomic_DNA"/>
</dbReference>
<dbReference type="Proteomes" id="UP000298663">
    <property type="component" value="Unassembled WGS sequence"/>
</dbReference>
<evidence type="ECO:0000313" key="3">
    <source>
        <dbReference type="EMBL" id="TKR61446.1"/>
    </source>
</evidence>
<keyword evidence="1" id="KW-0732">Signal</keyword>